<dbReference type="Gene3D" id="3.50.50.60">
    <property type="entry name" value="FAD/NAD(P)-binding domain"/>
    <property type="match status" value="1"/>
</dbReference>
<evidence type="ECO:0000313" key="8">
    <source>
        <dbReference type="EMBL" id="QJQ33489.1"/>
    </source>
</evidence>
<dbReference type="PRINTS" id="PR00420">
    <property type="entry name" value="RNGMNOXGNASE"/>
</dbReference>
<evidence type="ECO:0000256" key="1">
    <source>
        <dbReference type="ARBA" id="ARBA00004814"/>
    </source>
</evidence>
<feature type="domain" description="Amine oxidase" evidence="7">
    <location>
        <begin position="21"/>
        <end position="431"/>
    </location>
</feature>
<dbReference type="Proteomes" id="UP000503018">
    <property type="component" value="Chromosome"/>
</dbReference>
<dbReference type="AlphaFoldDB" id="A0A6M4AZG7"/>
<comment type="pathway">
    <text evidence="1">Plant hormone metabolism; auxin biosynthesis.</text>
</comment>
<dbReference type="InterPro" id="IPR002937">
    <property type="entry name" value="Amino_oxidase"/>
</dbReference>
<gene>
    <name evidence="8" type="ORF">GV829_01100</name>
</gene>
<reference evidence="8 9" key="1">
    <citation type="submission" date="2020-01" db="EMBL/GenBank/DDBJ databases">
        <title>Sphingomonas sp. strain CSW-10.</title>
        <authorList>
            <person name="Chen W.-M."/>
        </authorList>
    </citation>
    <scope>NUCLEOTIDE SEQUENCE [LARGE SCALE GENOMIC DNA]</scope>
    <source>
        <strain evidence="8 9">CSW-10</strain>
    </source>
</reference>
<dbReference type="InterPro" id="IPR050281">
    <property type="entry name" value="Flavin_monoamine_oxidase"/>
</dbReference>
<sequence>MPTTACRASGSQRVIIIGAGMAGLAAAVDLKVAGHQVVVLEARNRTGGRIHSSHQWSGLPMDMGASWIHRIDGNPLTDLARAAGADFVTTSYDSSLLHIDPALARLGVRDSDERMAEALVNRALAWAAAQDRDVPLQAAIDAVAPPQSLSPARQAQINFHLAGTYEQEFAAGTGQLSTRSLDDGEEFEGEDALFPGGYGQIIDHLARGIDVRLNHVVSGVTVRGNGVSVTLADGRRIDADHVLVTVPLGVLKAGDITFDPPLPADKRGAIDRLGMGLLNKHWLRFDQPYWDPTVDWHGFLSDRKGEWSEWVSLTKAGGAPVLLVFSAADHAERVERMADGAIVNSIMAAARTMFGRSLPDPQAVQISRWRADRLARGSYSYHAVGSGPEERRLLARSEAGRLHFAGEAQNDLYPSTVHGALLSGRRVAAMINGEEADHG</sequence>
<dbReference type="SUPFAM" id="SSF51905">
    <property type="entry name" value="FAD/NAD(P)-binding domain"/>
    <property type="match status" value="1"/>
</dbReference>
<dbReference type="GO" id="GO:0050361">
    <property type="term" value="F:tryptophan 2-monooxygenase activity"/>
    <property type="evidence" value="ECO:0007669"/>
    <property type="project" value="UniProtKB-EC"/>
</dbReference>
<dbReference type="KEGG" id="slan:GV829_01100"/>
<evidence type="ECO:0000256" key="5">
    <source>
        <dbReference type="ARBA" id="ARBA00023070"/>
    </source>
</evidence>
<evidence type="ECO:0000256" key="3">
    <source>
        <dbReference type="ARBA" id="ARBA00012535"/>
    </source>
</evidence>
<protein>
    <recommendedName>
        <fullName evidence="4">Tryptophan 2-monooxygenase</fullName>
        <ecNumber evidence="3">1.13.12.3</ecNumber>
    </recommendedName>
</protein>
<dbReference type="SUPFAM" id="SSF54373">
    <property type="entry name" value="FAD-linked reductases, C-terminal domain"/>
    <property type="match status" value="1"/>
</dbReference>
<evidence type="ECO:0000256" key="4">
    <source>
        <dbReference type="ARBA" id="ARBA00017871"/>
    </source>
</evidence>
<name>A0A6M4AZG7_9SPHN</name>
<dbReference type="GO" id="GO:0009851">
    <property type="term" value="P:auxin biosynthetic process"/>
    <property type="evidence" value="ECO:0007669"/>
    <property type="project" value="UniProtKB-KW"/>
</dbReference>
<comment type="catalytic activity">
    <reaction evidence="6">
        <text>L-tryptophan + O2 = indole-3-acetamide + CO2 + H2O</text>
        <dbReference type="Rhea" id="RHEA:16165"/>
        <dbReference type="ChEBI" id="CHEBI:15377"/>
        <dbReference type="ChEBI" id="CHEBI:15379"/>
        <dbReference type="ChEBI" id="CHEBI:16031"/>
        <dbReference type="ChEBI" id="CHEBI:16526"/>
        <dbReference type="ChEBI" id="CHEBI:57912"/>
        <dbReference type="EC" id="1.13.12.3"/>
    </reaction>
</comment>
<proteinExistence type="inferred from homology"/>
<evidence type="ECO:0000259" key="7">
    <source>
        <dbReference type="Pfam" id="PF01593"/>
    </source>
</evidence>
<comment type="similarity">
    <text evidence="2">Belongs to the tryptophan 2-monooxygenase family.</text>
</comment>
<dbReference type="EMBL" id="CP053015">
    <property type="protein sequence ID" value="QJQ33489.1"/>
    <property type="molecule type" value="Genomic_DNA"/>
</dbReference>
<keyword evidence="9" id="KW-1185">Reference proteome</keyword>
<keyword evidence="5" id="KW-0073">Auxin biosynthesis</keyword>
<dbReference type="InterPro" id="IPR036188">
    <property type="entry name" value="FAD/NAD-bd_sf"/>
</dbReference>
<evidence type="ECO:0000313" key="9">
    <source>
        <dbReference type="Proteomes" id="UP000503018"/>
    </source>
</evidence>
<dbReference type="Gene3D" id="3.90.660.10">
    <property type="match status" value="1"/>
</dbReference>
<accession>A0A6M4AZG7</accession>
<dbReference type="PANTHER" id="PTHR10742:SF410">
    <property type="entry name" value="LYSINE-SPECIFIC HISTONE DEMETHYLASE 2"/>
    <property type="match status" value="1"/>
</dbReference>
<organism evidence="8 9">
    <name type="scientific">Sphingomonas lacunae</name>
    <dbReference type="NCBI Taxonomy" id="2698828"/>
    <lineage>
        <taxon>Bacteria</taxon>
        <taxon>Pseudomonadati</taxon>
        <taxon>Pseudomonadota</taxon>
        <taxon>Alphaproteobacteria</taxon>
        <taxon>Sphingomonadales</taxon>
        <taxon>Sphingomonadaceae</taxon>
        <taxon>Sphingomonas</taxon>
    </lineage>
</organism>
<evidence type="ECO:0000256" key="6">
    <source>
        <dbReference type="ARBA" id="ARBA00047321"/>
    </source>
</evidence>
<evidence type="ECO:0000256" key="2">
    <source>
        <dbReference type="ARBA" id="ARBA00005833"/>
    </source>
</evidence>
<dbReference type="EC" id="1.13.12.3" evidence="3"/>
<dbReference type="Pfam" id="PF01593">
    <property type="entry name" value="Amino_oxidase"/>
    <property type="match status" value="1"/>
</dbReference>
<dbReference type="PANTHER" id="PTHR10742">
    <property type="entry name" value="FLAVIN MONOAMINE OXIDASE"/>
    <property type="match status" value="1"/>
</dbReference>